<sequence length="380" mass="44129">MRSHLICTVGTSLFQGNLEKLDEKSPDKPDNWQEIKKAYTANKWDQLAKELLKVAPTSRVCGAEINTIHDLMMSRKFPIEHIHFLVSDTEDGKNTGQVLQKYFTQYNNGIFKNKVDFESVENLQDRDPKAFKIFGLRNLVRAIGSITQRVGMEQVVIDATGGYKAQIAIAVLIGQVLNIPVVYKHERFSEIIEFPPLPVDFDYDLIGTYAGLLHYIDNKNHLLTSEELQIDEHDEKIRVFLEEVFDTSTQQTMYALSPLGELFLLGYQLRHPKAPNLRPATEKERKHPSIRDDHYPTGFKEFVQKVWEENKWIKTIRSRDYDKQKSIKGIGFNVWQIDEKYHLVGTYKQEFGARFELFLTDASKESLTWAAEYLTREYKD</sequence>
<evidence type="ECO:0000313" key="2">
    <source>
        <dbReference type="EMBL" id="HFH29530.1"/>
    </source>
</evidence>
<gene>
    <name evidence="2" type="ORF">ENS59_08465</name>
</gene>
<dbReference type="InterPro" id="IPR013442">
    <property type="entry name" value="SSO1393-like"/>
</dbReference>
<dbReference type="NCBIfam" id="TIGR02619">
    <property type="entry name" value="putative CRISPR-associated protein, APE2256 family"/>
    <property type="match status" value="1"/>
</dbReference>
<name>A0A7C3ECY3_9SPIR</name>
<evidence type="ECO:0000259" key="1">
    <source>
        <dbReference type="Pfam" id="PF09651"/>
    </source>
</evidence>
<dbReference type="Pfam" id="PF09651">
    <property type="entry name" value="Cas_APE2256"/>
    <property type="match status" value="1"/>
</dbReference>
<accession>A0A7C3ECY3</accession>
<proteinExistence type="predicted"/>
<reference evidence="2" key="1">
    <citation type="journal article" date="2020" name="mSystems">
        <title>Genome- and Community-Level Interaction Insights into Carbon Utilization and Element Cycling Functions of Hydrothermarchaeota in Hydrothermal Sediment.</title>
        <authorList>
            <person name="Zhou Z."/>
            <person name="Liu Y."/>
            <person name="Xu W."/>
            <person name="Pan J."/>
            <person name="Luo Z.H."/>
            <person name="Li M."/>
        </authorList>
    </citation>
    <scope>NUCLEOTIDE SEQUENCE [LARGE SCALE GENOMIC DNA]</scope>
    <source>
        <strain evidence="2">SpSt-503</strain>
    </source>
</reference>
<organism evidence="2">
    <name type="scientific">Gracilinema caldarium</name>
    <dbReference type="NCBI Taxonomy" id="215591"/>
    <lineage>
        <taxon>Bacteria</taxon>
        <taxon>Pseudomonadati</taxon>
        <taxon>Spirochaetota</taxon>
        <taxon>Spirochaetia</taxon>
        <taxon>Spirochaetales</taxon>
        <taxon>Breznakiellaceae</taxon>
        <taxon>Gracilinema</taxon>
    </lineage>
</organism>
<dbReference type="Gene3D" id="3.40.50.10770">
    <property type="entry name" value="Hypothetical protein VC1899 like domain (Restriction endonuclease-like)"/>
    <property type="match status" value="1"/>
</dbReference>
<feature type="domain" description="CRISPR system ring nuclease SSO1393-like" evidence="1">
    <location>
        <begin position="61"/>
        <end position="197"/>
    </location>
</feature>
<protein>
    <submittedName>
        <fullName evidence="2">Putative CRISPR-associated protein</fullName>
    </submittedName>
</protein>
<dbReference type="EMBL" id="DSVL01000261">
    <property type="protein sequence ID" value="HFH29530.1"/>
    <property type="molecule type" value="Genomic_DNA"/>
</dbReference>
<comment type="caution">
    <text evidence="2">The sequence shown here is derived from an EMBL/GenBank/DDBJ whole genome shotgun (WGS) entry which is preliminary data.</text>
</comment>
<dbReference type="AlphaFoldDB" id="A0A7C3ECY3"/>